<reference evidence="4 5" key="1">
    <citation type="journal article" date="2001" name="J. Bacteriol.">
        <title>Genome sequence and comparative analysis of the solvent-producing bacterium Clostridium acetobutylicum.</title>
        <authorList>
            <person name="Nolling J."/>
            <person name="Breton G."/>
            <person name="Omelchenko M.V."/>
            <person name="Makarova K.S."/>
            <person name="Zeng Q."/>
            <person name="Gibson R."/>
            <person name="Lee H.M."/>
            <person name="Dubois J."/>
            <person name="Qiu D."/>
            <person name="Hitti J."/>
            <person name="Wolf Y.I."/>
            <person name="Tatusov R.L."/>
            <person name="Sabathe F."/>
            <person name="Doucette-Stamm L."/>
            <person name="Soucaille P."/>
            <person name="Daly M.J."/>
            <person name="Bennett G.N."/>
            <person name="Koonin E.V."/>
            <person name="Smith D.R."/>
        </authorList>
    </citation>
    <scope>NUCLEOTIDE SEQUENCE [LARGE SCALE GENOMIC DNA]</scope>
    <source>
        <strain evidence="5">ATCC 824 / DSM 792 / JCM 1419 / LMG 5710 / VKM B-1787</strain>
    </source>
</reference>
<accession>Q97HN8</accession>
<proteinExistence type="inferred from homology"/>
<dbReference type="GeneID" id="44998461"/>
<dbReference type="PANTHER" id="PTHR30487:SF0">
    <property type="entry name" value="PREPILIN LEADER PEPTIDASE_N-METHYLTRANSFERASE-RELATED"/>
    <property type="match status" value="1"/>
</dbReference>
<evidence type="ECO:0000259" key="3">
    <source>
        <dbReference type="Pfam" id="PF01478"/>
    </source>
</evidence>
<evidence type="ECO:0000256" key="1">
    <source>
        <dbReference type="ARBA" id="ARBA00005801"/>
    </source>
</evidence>
<name>Q97HN8_CLOAB</name>
<feature type="transmembrane region" description="Helical" evidence="2">
    <location>
        <begin position="181"/>
        <end position="198"/>
    </location>
</feature>
<evidence type="ECO:0000313" key="4">
    <source>
        <dbReference type="EMBL" id="AAK79932.1"/>
    </source>
</evidence>
<dbReference type="Gene3D" id="1.20.120.1220">
    <property type="match status" value="1"/>
</dbReference>
<dbReference type="InterPro" id="IPR000045">
    <property type="entry name" value="Prepilin_IV_endopep_pep"/>
</dbReference>
<dbReference type="RefSeq" id="WP_010965273.1">
    <property type="nucleotide sequence ID" value="NC_003030.1"/>
</dbReference>
<feature type="transmembrane region" description="Helical" evidence="2">
    <location>
        <begin position="6"/>
        <end position="23"/>
    </location>
</feature>
<dbReference type="PATRIC" id="fig|272562.8.peg.2179"/>
<feature type="transmembrane region" description="Helical" evidence="2">
    <location>
        <begin position="83"/>
        <end position="106"/>
    </location>
</feature>
<dbReference type="STRING" id="272562.CA_C1972"/>
<protein>
    <submittedName>
        <fullName evidence="4">Predicted membrane protein</fullName>
    </submittedName>
</protein>
<dbReference type="PANTHER" id="PTHR30487">
    <property type="entry name" value="TYPE 4 PREPILIN-LIKE PROTEINS LEADER PEPTIDE-PROCESSING ENZYME"/>
    <property type="match status" value="1"/>
</dbReference>
<dbReference type="AlphaFoldDB" id="Q97HN8"/>
<dbReference type="KEGG" id="cac:CA_C1972"/>
<feature type="transmembrane region" description="Helical" evidence="2">
    <location>
        <begin position="35"/>
        <end position="54"/>
    </location>
</feature>
<gene>
    <name evidence="4" type="ordered locus">CA_C1972</name>
</gene>
<feature type="transmembrane region" description="Helical" evidence="2">
    <location>
        <begin position="60"/>
        <end position="76"/>
    </location>
</feature>
<keyword evidence="2" id="KW-0472">Membrane</keyword>
<dbReference type="EMBL" id="AE001437">
    <property type="protein sequence ID" value="AAK79932.1"/>
    <property type="molecule type" value="Genomic_DNA"/>
</dbReference>
<comment type="similarity">
    <text evidence="1">Belongs to the peptidase A24 family.</text>
</comment>
<feature type="transmembrane region" description="Helical" evidence="2">
    <location>
        <begin position="112"/>
        <end position="132"/>
    </location>
</feature>
<dbReference type="GO" id="GO:0004190">
    <property type="term" value="F:aspartic-type endopeptidase activity"/>
    <property type="evidence" value="ECO:0007669"/>
    <property type="project" value="InterPro"/>
</dbReference>
<dbReference type="PIR" id="A97143">
    <property type="entry name" value="A97143"/>
</dbReference>
<organism evidence="4 5">
    <name type="scientific">Clostridium acetobutylicum (strain ATCC 824 / DSM 792 / JCM 1419 / IAM 19013 / LMG 5710 / NBRC 13948 / NRRL B-527 / VKM B-1787 / 2291 / W)</name>
    <dbReference type="NCBI Taxonomy" id="272562"/>
    <lineage>
        <taxon>Bacteria</taxon>
        <taxon>Bacillati</taxon>
        <taxon>Bacillota</taxon>
        <taxon>Clostridia</taxon>
        <taxon>Eubacteriales</taxon>
        <taxon>Clostridiaceae</taxon>
        <taxon>Clostridium</taxon>
    </lineage>
</organism>
<dbReference type="Proteomes" id="UP000000814">
    <property type="component" value="Chromosome"/>
</dbReference>
<dbReference type="GO" id="GO:0005886">
    <property type="term" value="C:plasma membrane"/>
    <property type="evidence" value="ECO:0007669"/>
    <property type="project" value="TreeGrafter"/>
</dbReference>
<dbReference type="HOGENOM" id="CLU_1370082_0_0_9"/>
<evidence type="ECO:0000313" key="5">
    <source>
        <dbReference type="Proteomes" id="UP000000814"/>
    </source>
</evidence>
<feature type="transmembrane region" description="Helical" evidence="2">
    <location>
        <begin position="139"/>
        <end position="169"/>
    </location>
</feature>
<keyword evidence="2" id="KW-1133">Transmembrane helix</keyword>
<dbReference type="Pfam" id="PF01478">
    <property type="entry name" value="Peptidase_A24"/>
    <property type="match status" value="1"/>
</dbReference>
<sequence>MVITFIYGIAIGYMTVNIAGGICKKELTYEFTTKECSIVAMILGLIYCLFYRKSMLGFEFFKHCVIATMLFLAALIDFKTKNVYFFITIISFLFSTVFVMITYFSGNCIEDYVVGAVAMGIISYIFALFKVIGLGDVEIFIICGISIGFYKSIEVLILSIFLCGIYGIFKIIKNIAIKKERVAFVPYILMAFVVVSLGI</sequence>
<keyword evidence="5" id="KW-1185">Reference proteome</keyword>
<dbReference type="InterPro" id="IPR050882">
    <property type="entry name" value="Prepilin_peptidase/N-MTase"/>
</dbReference>
<dbReference type="GO" id="GO:0006465">
    <property type="term" value="P:signal peptide processing"/>
    <property type="evidence" value="ECO:0007669"/>
    <property type="project" value="TreeGrafter"/>
</dbReference>
<feature type="domain" description="Prepilin type IV endopeptidase peptidase" evidence="3">
    <location>
        <begin position="64"/>
        <end position="168"/>
    </location>
</feature>
<dbReference type="OrthoDB" id="10003493at2"/>
<keyword evidence="2" id="KW-0812">Transmembrane</keyword>
<dbReference type="eggNOG" id="COG1989">
    <property type="taxonomic scope" value="Bacteria"/>
</dbReference>
<evidence type="ECO:0000256" key="2">
    <source>
        <dbReference type="SAM" id="Phobius"/>
    </source>
</evidence>